<feature type="region of interest" description="Disordered" evidence="7">
    <location>
        <begin position="310"/>
        <end position="340"/>
    </location>
</feature>
<dbReference type="Pfam" id="PF00249">
    <property type="entry name" value="Myb_DNA-binding"/>
    <property type="match status" value="1"/>
</dbReference>
<evidence type="ECO:0000259" key="8">
    <source>
        <dbReference type="Pfam" id="PF00249"/>
    </source>
</evidence>
<dbReference type="Proteomes" id="UP000636800">
    <property type="component" value="Chromosome 5"/>
</dbReference>
<dbReference type="AlphaFoldDB" id="A0A835R688"/>
<dbReference type="GO" id="GO:0000976">
    <property type="term" value="F:transcription cis-regulatory region binding"/>
    <property type="evidence" value="ECO:0007669"/>
    <property type="project" value="InterPro"/>
</dbReference>
<gene>
    <name evidence="9" type="ORF">HPP92_010990</name>
</gene>
<dbReference type="PANTHER" id="PTHR31496">
    <property type="entry name" value="TRANSCRIPTION FACTOR KAN2-RELATED"/>
    <property type="match status" value="1"/>
</dbReference>
<dbReference type="Gene3D" id="1.10.10.60">
    <property type="entry name" value="Homeodomain-like"/>
    <property type="match status" value="1"/>
</dbReference>
<evidence type="ECO:0000256" key="4">
    <source>
        <dbReference type="ARBA" id="ARBA00023015"/>
    </source>
</evidence>
<keyword evidence="3" id="KW-0221">Differentiation</keyword>
<evidence type="ECO:0000256" key="1">
    <source>
        <dbReference type="ARBA" id="ARBA00004123"/>
    </source>
</evidence>
<keyword evidence="4" id="KW-0805">Transcription regulation</keyword>
<evidence type="ECO:0000313" key="9">
    <source>
        <dbReference type="EMBL" id="KAG0480132.1"/>
    </source>
</evidence>
<dbReference type="InterPro" id="IPR006447">
    <property type="entry name" value="Myb_dom_plants"/>
</dbReference>
<dbReference type="InterPro" id="IPR001005">
    <property type="entry name" value="SANT/Myb"/>
</dbReference>
<keyword evidence="5" id="KW-0804">Transcription</keyword>
<feature type="compositionally biased region" description="Polar residues" evidence="7">
    <location>
        <begin position="310"/>
        <end position="325"/>
    </location>
</feature>
<dbReference type="GO" id="GO:0010158">
    <property type="term" value="P:abaxial cell fate specification"/>
    <property type="evidence" value="ECO:0007669"/>
    <property type="project" value="InterPro"/>
</dbReference>
<dbReference type="PANTHER" id="PTHR31496:SF3">
    <property type="entry name" value="TRANSCRIPTION REPRESSOR KAN1"/>
    <property type="match status" value="1"/>
</dbReference>
<organism evidence="9 10">
    <name type="scientific">Vanilla planifolia</name>
    <name type="common">Vanilla</name>
    <dbReference type="NCBI Taxonomy" id="51239"/>
    <lineage>
        <taxon>Eukaryota</taxon>
        <taxon>Viridiplantae</taxon>
        <taxon>Streptophyta</taxon>
        <taxon>Embryophyta</taxon>
        <taxon>Tracheophyta</taxon>
        <taxon>Spermatophyta</taxon>
        <taxon>Magnoliopsida</taxon>
        <taxon>Liliopsida</taxon>
        <taxon>Asparagales</taxon>
        <taxon>Orchidaceae</taxon>
        <taxon>Vanilloideae</taxon>
        <taxon>Vanilleae</taxon>
        <taxon>Vanilla</taxon>
    </lineage>
</organism>
<evidence type="ECO:0000256" key="5">
    <source>
        <dbReference type="ARBA" id="ARBA00023163"/>
    </source>
</evidence>
<evidence type="ECO:0000313" key="10">
    <source>
        <dbReference type="Proteomes" id="UP000636800"/>
    </source>
</evidence>
<reference evidence="9 10" key="1">
    <citation type="journal article" date="2020" name="Nat. Food">
        <title>A phased Vanilla planifolia genome enables genetic improvement of flavour and production.</title>
        <authorList>
            <person name="Hasing T."/>
            <person name="Tang H."/>
            <person name="Brym M."/>
            <person name="Khazi F."/>
            <person name="Huang T."/>
            <person name="Chambers A.H."/>
        </authorList>
    </citation>
    <scope>NUCLEOTIDE SEQUENCE [LARGE SCALE GENOMIC DNA]</scope>
    <source>
        <tissue evidence="9">Leaf</tissue>
    </source>
</reference>
<evidence type="ECO:0000256" key="3">
    <source>
        <dbReference type="ARBA" id="ARBA00022782"/>
    </source>
</evidence>
<dbReference type="InterPro" id="IPR044847">
    <property type="entry name" value="KAN_fam"/>
</dbReference>
<dbReference type="NCBIfam" id="TIGR01557">
    <property type="entry name" value="myb_SHAQKYF"/>
    <property type="match status" value="1"/>
</dbReference>
<dbReference type="GO" id="GO:0006355">
    <property type="term" value="P:regulation of DNA-templated transcription"/>
    <property type="evidence" value="ECO:0007669"/>
    <property type="project" value="InterPro"/>
</dbReference>
<protein>
    <recommendedName>
        <fullName evidence="8">Myb-like domain-containing protein</fullName>
    </recommendedName>
</protein>
<comment type="caution">
    <text evidence="9">The sequence shown here is derived from an EMBL/GenBank/DDBJ whole genome shotgun (WGS) entry which is preliminary data.</text>
</comment>
<dbReference type="GO" id="GO:0005634">
    <property type="term" value="C:nucleus"/>
    <property type="evidence" value="ECO:0007669"/>
    <property type="project" value="UniProtKB-SubCell"/>
</dbReference>
<sequence>MQLYGVLMEASSFPTPDLSLHISLPNSKPSSFSSSAASNGKEAHTELSLASPSSFADANLPCWRQGQIASPPRTAVTPSGDCGRPIKGIPIYNNISCGNPFHFLPRMPSYPSTWPLPPPNTDPHFAGFATTIPGSAACHRFVSPLARFNSLPVDPFPSGLMRSRFLSKIPAKRSIRAPRMRWTSSLHARFVHAVELLGGHDRATPKSVLELMDVKDLTLAHVKSHLQMYRTVKTTDKAAASSGQSDGSGEEDAGFRQLIESRGTNGSANSASKWSNSSRAAWLHSNSSATEGRQPANFFSEAEGICLSSPNASPRSLNEFQNPSLEFTLGRPDWNSTEHY</sequence>
<dbReference type="OrthoDB" id="1934563at2759"/>
<feature type="domain" description="Myb-like" evidence="8">
    <location>
        <begin position="179"/>
        <end position="230"/>
    </location>
</feature>
<comment type="subcellular location">
    <subcellularLocation>
        <location evidence="1">Nucleus</location>
    </subcellularLocation>
</comment>
<accession>A0A835R688</accession>
<keyword evidence="6" id="KW-0539">Nucleus</keyword>
<evidence type="ECO:0000256" key="2">
    <source>
        <dbReference type="ARBA" id="ARBA00022473"/>
    </source>
</evidence>
<keyword evidence="2" id="KW-0217">Developmental protein</keyword>
<name>A0A835R688_VANPL</name>
<evidence type="ECO:0000256" key="6">
    <source>
        <dbReference type="ARBA" id="ARBA00023242"/>
    </source>
</evidence>
<dbReference type="EMBL" id="JADCNL010000005">
    <property type="protein sequence ID" value="KAG0480132.1"/>
    <property type="molecule type" value="Genomic_DNA"/>
</dbReference>
<keyword evidence="10" id="KW-1185">Reference proteome</keyword>
<proteinExistence type="predicted"/>
<evidence type="ECO:0000256" key="7">
    <source>
        <dbReference type="SAM" id="MobiDB-lite"/>
    </source>
</evidence>
<dbReference type="FunFam" id="1.10.10.60:FF:000002">
    <property type="entry name" value="Myb family transcription factor"/>
    <property type="match status" value="1"/>
</dbReference>
<dbReference type="SUPFAM" id="SSF46689">
    <property type="entry name" value="Homeodomain-like"/>
    <property type="match status" value="1"/>
</dbReference>
<dbReference type="InterPro" id="IPR009057">
    <property type="entry name" value="Homeodomain-like_sf"/>
</dbReference>